<sequence>MSLVRGFSRVFAVLTMFFQDDAGMTRRLLNAVSIAAVSAVLLAGCATAIEDSSQEVEFRVVGADTALCHFKNDDYNYKIYAPSTIRIQKTRKAINLRCVATGNRERIATIEPEVSDMIAANFSNGFVPGVAWDVASGAAHAFPNVITVDFTGVPAQPMPLPEYQRVLNQNPGLIGLEEFRPGRAVLISDYTTPVPTLNRREGAEESLGEFTTSDESGMKSVGGKVVAPEGSMAARVPSHSQVMTASPEYGTPPAEFVGGSSATNPTTSGGVASVPARAPSTGGTTSADSLTRQANPGSF</sequence>
<evidence type="ECO:0000313" key="2">
    <source>
        <dbReference type="EMBL" id="AGH98159.1"/>
    </source>
</evidence>
<dbReference type="EMBL" id="CP003538">
    <property type="protein sequence ID" value="AGH98159.1"/>
    <property type="molecule type" value="Genomic_DNA"/>
</dbReference>
<feature type="region of interest" description="Disordered" evidence="1">
    <location>
        <begin position="200"/>
        <end position="221"/>
    </location>
</feature>
<gene>
    <name evidence="2" type="ORF">A11S_1350</name>
</gene>
<name>M4VYA3_9BACT</name>
<dbReference type="KEGG" id="man:A11S_1350"/>
<feature type="compositionally biased region" description="Polar residues" evidence="1">
    <location>
        <begin position="260"/>
        <end position="270"/>
    </location>
</feature>
<accession>M4VYA3</accession>
<dbReference type="Proteomes" id="UP000011932">
    <property type="component" value="Chromosome"/>
</dbReference>
<evidence type="ECO:0000256" key="1">
    <source>
        <dbReference type="SAM" id="MobiDB-lite"/>
    </source>
</evidence>
<protein>
    <submittedName>
        <fullName evidence="2">Uncharacterized protein</fullName>
    </submittedName>
</protein>
<dbReference type="STRING" id="349215.A11S_1350"/>
<organism evidence="2 3">
    <name type="scientific">Micavibrio aeruginosavorus EPB</name>
    <dbReference type="NCBI Taxonomy" id="349215"/>
    <lineage>
        <taxon>Bacteria</taxon>
        <taxon>Pseudomonadati</taxon>
        <taxon>Bdellovibrionota</taxon>
        <taxon>Bdellovibrionia</taxon>
        <taxon>Bdellovibrionales</taxon>
        <taxon>Pseudobdellovibrionaceae</taxon>
        <taxon>Micavibrio</taxon>
    </lineage>
</organism>
<evidence type="ECO:0000313" key="3">
    <source>
        <dbReference type="Proteomes" id="UP000011932"/>
    </source>
</evidence>
<feature type="region of interest" description="Disordered" evidence="1">
    <location>
        <begin position="242"/>
        <end position="299"/>
    </location>
</feature>
<dbReference type="AlphaFoldDB" id="M4VYA3"/>
<proteinExistence type="predicted"/>
<dbReference type="HOGENOM" id="CLU_930037_0_0_5"/>
<feature type="compositionally biased region" description="Polar residues" evidence="1">
    <location>
        <begin position="281"/>
        <end position="299"/>
    </location>
</feature>
<reference evidence="2 3" key="1">
    <citation type="journal article" date="2013" name="ISME J.">
        <title>By their genes ye shall know them: genomic signatures of predatory bacteria.</title>
        <authorList>
            <person name="Pasternak Z."/>
            <person name="Pietrokovski S."/>
            <person name="Rotem O."/>
            <person name="Gophna U."/>
            <person name="Lurie-Weinberger M.N."/>
            <person name="Jurkevitch E."/>
        </authorList>
    </citation>
    <scope>NUCLEOTIDE SEQUENCE [LARGE SCALE GENOMIC DNA]</scope>
    <source>
        <strain evidence="2">EPB</strain>
    </source>
</reference>